<evidence type="ECO:0000259" key="1">
    <source>
        <dbReference type="Pfam" id="PF04266"/>
    </source>
</evidence>
<proteinExistence type="predicted"/>
<sequence length="115" mass="13388">MSMTEALDPKTCSIERLVTVRADVDKVVAGVKTAARRNGRYADPGEVMEMDGHRFVVERVYRQSLGDMTDEHARQEGFDTLERYKEYIVSMHRGMKWLPHMNVWVHEFKKLDDAD</sequence>
<dbReference type="SUPFAM" id="SSF88697">
    <property type="entry name" value="PUA domain-like"/>
    <property type="match status" value="1"/>
</dbReference>
<comment type="caution">
    <text evidence="2">The sequence shown here is derived from an EMBL/GenBank/DDBJ whole genome shotgun (WGS) entry which is preliminary data.</text>
</comment>
<dbReference type="OrthoDB" id="2719516at2"/>
<reference evidence="2 3" key="1">
    <citation type="submission" date="2018-05" db="EMBL/GenBank/DDBJ databases">
        <title>Paenibacillus flagellatus sp. nov., isolated from selenium mineral soil.</title>
        <authorList>
            <person name="Dai X."/>
        </authorList>
    </citation>
    <scope>NUCLEOTIDE SEQUENCE [LARGE SCALE GENOMIC DNA]</scope>
    <source>
        <strain evidence="2 3">DXL2</strain>
    </source>
</reference>
<dbReference type="AlphaFoldDB" id="A0A2V5KD10"/>
<evidence type="ECO:0000313" key="3">
    <source>
        <dbReference type="Proteomes" id="UP000247476"/>
    </source>
</evidence>
<protein>
    <recommendedName>
        <fullName evidence="1">ASCH domain-containing protein</fullName>
    </recommendedName>
</protein>
<dbReference type="InterPro" id="IPR007374">
    <property type="entry name" value="ASCH_domain"/>
</dbReference>
<evidence type="ECO:0000313" key="2">
    <source>
        <dbReference type="EMBL" id="PYI55873.1"/>
    </source>
</evidence>
<dbReference type="EMBL" id="QJVJ01000003">
    <property type="protein sequence ID" value="PYI55873.1"/>
    <property type="molecule type" value="Genomic_DNA"/>
</dbReference>
<gene>
    <name evidence="2" type="ORF">DLM86_09165</name>
</gene>
<dbReference type="Proteomes" id="UP000247476">
    <property type="component" value="Unassembled WGS sequence"/>
</dbReference>
<name>A0A2V5KD10_9BACL</name>
<dbReference type="InterPro" id="IPR015947">
    <property type="entry name" value="PUA-like_sf"/>
</dbReference>
<accession>A0A2V5KD10</accession>
<keyword evidence="3" id="KW-1185">Reference proteome</keyword>
<organism evidence="2 3">
    <name type="scientific">Paenibacillus flagellatus</name>
    <dbReference type="NCBI Taxonomy" id="2211139"/>
    <lineage>
        <taxon>Bacteria</taxon>
        <taxon>Bacillati</taxon>
        <taxon>Bacillota</taxon>
        <taxon>Bacilli</taxon>
        <taxon>Bacillales</taxon>
        <taxon>Paenibacillaceae</taxon>
        <taxon>Paenibacillus</taxon>
    </lineage>
</organism>
<feature type="domain" description="ASCH" evidence="1">
    <location>
        <begin position="54"/>
        <end position="111"/>
    </location>
</feature>
<dbReference type="Pfam" id="PF04266">
    <property type="entry name" value="ASCH"/>
    <property type="match status" value="1"/>
</dbReference>